<name>A0A8S2EMX5_9BILA</name>
<sequence length="931" mass="102378">MHNRILIALIVEIFVVNVLGCGPDPNSGSIVVAAGSFLSEIGGTNWDPNELKGQLTFNSATCFYEKQVTLPPNKVFEWKVAFNGKWGGDKGCNNGANCHFNSGATGGILMIYNPYNSQLSTNVAVILTDCGNNVCGAGETCSNCAQDCGLCRCSNPFASRTVRASGDWQIGLGSTSNWLATEQHSLMNADPHDCMYSVIIVGLKPNTEYQWKVTIDNAWNENYGCGRDNCKFQSSSTGSVKLVFNPQTKQLSTEFITATCGNSACEAGETCFSCRDDCGECPPSVCGDKKCDWDETCATCESDCGVCPFCGDGKCEANENHQSCPQDCPNELPGCKIFSEDYCQSANQFDANPNAAEKRWQTPKPESCNYQSSFQDYHSLVGYADIMYTSTDRTSADVCIEARHRLESVTLTYHFDGIAQTIKCKRFSSDYKKILSVVVTGSDGTALELPEVDLLWNAKPVASRPGDYRNGQKGGVAEMFGWPLDDIRQECEFLGKAGYLGVKLFPVHEHLMSTQPFENALNPWYQPVSYKLEGRGGTREQLRDLIQTCRGFGVRVYIDAVLNHFTGAGNDMNNHRNPTNGGTECVTWGNKTSSAIPERQSFFSTHAYTYQYNANTGKAPSQEFPGAALGPEDFHCDRPLNSWADLPILNNGWLVGLTDLDTSRETVRERQAAYLVDMLSLGASGFRIDAAKHIATKDMSAIFKKVQAKMGGQLPDDFFVWLEVLTGGEIEYLWMQPSWYGTVLESQLLQDLGSQSEVNKIKVGIWDGLYPDEVGNNPKTPPVRVVIQNDDHDQQNPGSSSRDMGSMGCVLVKNCGVNEHRNFEIKLFSNPYSVQNNADDWPIRFILSSYYHTEGHMGIPDGKSNCKLCTTSCDTCRESISFKPAYVANACAYEGNGYTRTHRDIPVINAMRGWMGLPPITGSDLGIGHCV</sequence>
<dbReference type="EMBL" id="CAJOBA010035152">
    <property type="protein sequence ID" value="CAF3999342.1"/>
    <property type="molecule type" value="Genomic_DNA"/>
</dbReference>
<comment type="caution">
    <text evidence="4">The sequence shown here is derived from an EMBL/GenBank/DDBJ whole genome shotgun (WGS) entry which is preliminary data.</text>
</comment>
<comment type="similarity">
    <text evidence="1">Belongs to the glycosyl hydrolase 13 family.</text>
</comment>
<accession>A0A8S2EMX5</accession>
<dbReference type="SUPFAM" id="SSF51445">
    <property type="entry name" value="(Trans)glycosidases"/>
    <property type="match status" value="1"/>
</dbReference>
<proteinExistence type="inferred from homology"/>
<feature type="signal peptide" evidence="2">
    <location>
        <begin position="1"/>
        <end position="20"/>
    </location>
</feature>
<keyword evidence="2" id="KW-0732">Signal</keyword>
<dbReference type="Proteomes" id="UP000677228">
    <property type="component" value="Unassembled WGS sequence"/>
</dbReference>
<evidence type="ECO:0000313" key="5">
    <source>
        <dbReference type="EMBL" id="CAF3999342.1"/>
    </source>
</evidence>
<evidence type="ECO:0000313" key="4">
    <source>
        <dbReference type="EMBL" id="CAF1188354.1"/>
    </source>
</evidence>
<dbReference type="AlphaFoldDB" id="A0A8S2EMX5"/>
<dbReference type="SMART" id="SM00642">
    <property type="entry name" value="Aamy"/>
    <property type="match status" value="1"/>
</dbReference>
<evidence type="ECO:0000256" key="2">
    <source>
        <dbReference type="SAM" id="SignalP"/>
    </source>
</evidence>
<evidence type="ECO:0000259" key="3">
    <source>
        <dbReference type="SMART" id="SM00642"/>
    </source>
</evidence>
<protein>
    <recommendedName>
        <fullName evidence="3">Glycosyl hydrolase family 13 catalytic domain-containing protein</fullName>
    </recommendedName>
</protein>
<evidence type="ECO:0000256" key="1">
    <source>
        <dbReference type="ARBA" id="ARBA00008061"/>
    </source>
</evidence>
<dbReference type="GO" id="GO:0005975">
    <property type="term" value="P:carbohydrate metabolic process"/>
    <property type="evidence" value="ECO:0007669"/>
    <property type="project" value="InterPro"/>
</dbReference>
<reference evidence="4" key="1">
    <citation type="submission" date="2021-02" db="EMBL/GenBank/DDBJ databases">
        <authorList>
            <person name="Nowell W R."/>
        </authorList>
    </citation>
    <scope>NUCLEOTIDE SEQUENCE</scope>
</reference>
<dbReference type="InterPro" id="IPR006047">
    <property type="entry name" value="GH13_cat_dom"/>
</dbReference>
<dbReference type="EMBL" id="CAJNOK010013627">
    <property type="protein sequence ID" value="CAF1188354.1"/>
    <property type="molecule type" value="Genomic_DNA"/>
</dbReference>
<dbReference type="PANTHER" id="PTHR43447">
    <property type="entry name" value="ALPHA-AMYLASE"/>
    <property type="match status" value="1"/>
</dbReference>
<evidence type="ECO:0000313" key="6">
    <source>
        <dbReference type="Proteomes" id="UP000677228"/>
    </source>
</evidence>
<gene>
    <name evidence="4" type="ORF">OVA965_LOCUS23412</name>
    <name evidence="5" type="ORF">TMI583_LOCUS24126</name>
</gene>
<dbReference type="Pfam" id="PF22058">
    <property type="entry name" value="X25_BaPul_like"/>
    <property type="match status" value="1"/>
</dbReference>
<feature type="chain" id="PRO_5035646725" description="Glycosyl hydrolase family 13 catalytic domain-containing protein" evidence="2">
    <location>
        <begin position="21"/>
        <end position="931"/>
    </location>
</feature>
<dbReference type="InterPro" id="IPR017853">
    <property type="entry name" value="GH"/>
</dbReference>
<feature type="domain" description="Glycosyl hydrolase family 13 catalytic" evidence="3">
    <location>
        <begin position="474"/>
        <end position="844"/>
    </location>
</feature>
<organism evidence="4 6">
    <name type="scientific">Didymodactylos carnosus</name>
    <dbReference type="NCBI Taxonomy" id="1234261"/>
    <lineage>
        <taxon>Eukaryota</taxon>
        <taxon>Metazoa</taxon>
        <taxon>Spiralia</taxon>
        <taxon>Gnathifera</taxon>
        <taxon>Rotifera</taxon>
        <taxon>Eurotatoria</taxon>
        <taxon>Bdelloidea</taxon>
        <taxon>Philodinida</taxon>
        <taxon>Philodinidae</taxon>
        <taxon>Didymodactylos</taxon>
    </lineage>
</organism>
<dbReference type="Gene3D" id="3.20.20.80">
    <property type="entry name" value="Glycosidases"/>
    <property type="match status" value="1"/>
</dbReference>
<dbReference type="InterPro" id="IPR013783">
    <property type="entry name" value="Ig-like_fold"/>
</dbReference>
<dbReference type="InterPro" id="IPR054409">
    <property type="entry name" value="X25_BaPul-like"/>
</dbReference>
<dbReference type="Gene3D" id="2.60.40.10">
    <property type="entry name" value="Immunoglobulins"/>
    <property type="match status" value="2"/>
</dbReference>
<dbReference type="Pfam" id="PF00128">
    <property type="entry name" value="Alpha-amylase"/>
    <property type="match status" value="1"/>
</dbReference>
<dbReference type="Proteomes" id="UP000682733">
    <property type="component" value="Unassembled WGS sequence"/>
</dbReference>